<dbReference type="InterPro" id="IPR003582">
    <property type="entry name" value="ShKT_dom"/>
</dbReference>
<keyword evidence="5 12" id="KW-0378">Hydrolase</keyword>
<feature type="domain" description="ShKT" evidence="14">
    <location>
        <begin position="324"/>
        <end position="360"/>
    </location>
</feature>
<evidence type="ECO:0000256" key="8">
    <source>
        <dbReference type="ARBA" id="ARBA00023145"/>
    </source>
</evidence>
<name>A0A4U5M467_STECR</name>
<dbReference type="InterPro" id="IPR034035">
    <property type="entry name" value="Astacin-like_dom"/>
</dbReference>
<dbReference type="Gene3D" id="1.10.10.1940">
    <property type="match status" value="1"/>
</dbReference>
<evidence type="ECO:0000256" key="13">
    <source>
        <dbReference type="RuleBase" id="RU361183"/>
    </source>
</evidence>
<dbReference type="STRING" id="34508.A0A4U5M467"/>
<dbReference type="GO" id="GO:0006508">
    <property type="term" value="P:proteolysis"/>
    <property type="evidence" value="ECO:0007669"/>
    <property type="project" value="UniProtKB-KW"/>
</dbReference>
<dbReference type="InterPro" id="IPR001506">
    <property type="entry name" value="Peptidase_M12A"/>
</dbReference>
<dbReference type="PANTHER" id="PTHR10127:SF818">
    <property type="entry name" value="ZINC METALLOPROTEINASE NAS-4"/>
    <property type="match status" value="1"/>
</dbReference>
<keyword evidence="7 12" id="KW-0482">Metalloprotease</keyword>
<dbReference type="InterPro" id="IPR024079">
    <property type="entry name" value="MetalloPept_cat_dom_sf"/>
</dbReference>
<organism evidence="16 17">
    <name type="scientific">Steinernema carpocapsae</name>
    <name type="common">Entomopathogenic nematode</name>
    <dbReference type="NCBI Taxonomy" id="34508"/>
    <lineage>
        <taxon>Eukaryota</taxon>
        <taxon>Metazoa</taxon>
        <taxon>Ecdysozoa</taxon>
        <taxon>Nematoda</taxon>
        <taxon>Chromadorea</taxon>
        <taxon>Rhabditida</taxon>
        <taxon>Tylenchina</taxon>
        <taxon>Panagrolaimomorpha</taxon>
        <taxon>Strongyloidoidea</taxon>
        <taxon>Steinernematidae</taxon>
        <taxon>Steinernema</taxon>
    </lineage>
</organism>
<evidence type="ECO:0000256" key="7">
    <source>
        <dbReference type="ARBA" id="ARBA00023049"/>
    </source>
</evidence>
<comment type="cofactor">
    <cofactor evidence="12 13">
        <name>Zn(2+)</name>
        <dbReference type="ChEBI" id="CHEBI:29105"/>
    </cofactor>
    <text evidence="12 13">Binds 1 zinc ion per subunit.</text>
</comment>
<evidence type="ECO:0000256" key="2">
    <source>
        <dbReference type="ARBA" id="ARBA00022670"/>
    </source>
</evidence>
<feature type="domain" description="Peptidase M12A" evidence="15">
    <location>
        <begin position="94"/>
        <end position="289"/>
    </location>
</feature>
<feature type="chain" id="PRO_5020898097" description="Metalloendopeptidase" evidence="13">
    <location>
        <begin position="21"/>
        <end position="459"/>
    </location>
</feature>
<keyword evidence="9" id="KW-1015">Disulfide bond</keyword>
<keyword evidence="2 12" id="KW-0645">Protease</keyword>
<reference evidence="16 17" key="2">
    <citation type="journal article" date="2019" name="G3 (Bethesda)">
        <title>Hybrid Assembly of the Genome of the Entomopathogenic Nematode Steinernema carpocapsae Identifies the X-Chromosome.</title>
        <authorList>
            <person name="Serra L."/>
            <person name="Macchietto M."/>
            <person name="Macias-Munoz A."/>
            <person name="McGill C.J."/>
            <person name="Rodriguez I.M."/>
            <person name="Rodriguez B."/>
            <person name="Murad R."/>
            <person name="Mortazavi A."/>
        </authorList>
    </citation>
    <scope>NUCLEOTIDE SEQUENCE [LARGE SCALE GENOMIC DNA]</scope>
    <source>
        <strain evidence="16 17">ALL</strain>
    </source>
</reference>
<dbReference type="FunFam" id="3.40.390.10:FF:000015">
    <property type="entry name" value="Meprin A subunit"/>
    <property type="match status" value="1"/>
</dbReference>
<evidence type="ECO:0000256" key="1">
    <source>
        <dbReference type="ARBA" id="ARBA00002657"/>
    </source>
</evidence>
<evidence type="ECO:0000256" key="10">
    <source>
        <dbReference type="ARBA" id="ARBA00023180"/>
    </source>
</evidence>
<evidence type="ECO:0000256" key="9">
    <source>
        <dbReference type="ARBA" id="ARBA00023157"/>
    </source>
</evidence>
<keyword evidence="17" id="KW-1185">Reference proteome</keyword>
<feature type="binding site" evidence="12">
    <location>
        <position position="186"/>
    </location>
    <ligand>
        <name>Zn(2+)</name>
        <dbReference type="ChEBI" id="CHEBI:29105"/>
        <note>catalytic</note>
    </ligand>
</feature>
<dbReference type="EMBL" id="AZBU02000010">
    <property type="protein sequence ID" value="TKR63569.1"/>
    <property type="molecule type" value="Genomic_DNA"/>
</dbReference>
<evidence type="ECO:0000256" key="4">
    <source>
        <dbReference type="ARBA" id="ARBA00022729"/>
    </source>
</evidence>
<evidence type="ECO:0000259" key="15">
    <source>
        <dbReference type="PROSITE" id="PS51864"/>
    </source>
</evidence>
<dbReference type="Pfam" id="PF01400">
    <property type="entry name" value="Astacin"/>
    <property type="match status" value="1"/>
</dbReference>
<dbReference type="PRINTS" id="PR00480">
    <property type="entry name" value="ASTACIN"/>
</dbReference>
<dbReference type="InterPro" id="IPR006026">
    <property type="entry name" value="Peptidase_Metallo"/>
</dbReference>
<accession>A0A4U5M467</accession>
<dbReference type="PROSITE" id="PS51864">
    <property type="entry name" value="ASTACIN"/>
    <property type="match status" value="1"/>
</dbReference>
<feature type="binding site" evidence="12">
    <location>
        <position position="190"/>
    </location>
    <ligand>
        <name>Zn(2+)</name>
        <dbReference type="ChEBI" id="CHEBI:29105"/>
        <note>catalytic</note>
    </ligand>
</feature>
<proteinExistence type="predicted"/>
<evidence type="ECO:0000313" key="17">
    <source>
        <dbReference type="Proteomes" id="UP000298663"/>
    </source>
</evidence>
<keyword evidence="10" id="KW-0325">Glycoprotein</keyword>
<comment type="caution">
    <text evidence="16">The sequence shown here is derived from an EMBL/GenBank/DDBJ whole genome shotgun (WGS) entry which is preliminary data.</text>
</comment>
<reference evidence="16 17" key="1">
    <citation type="journal article" date="2015" name="Genome Biol.">
        <title>Comparative genomics of Steinernema reveals deeply conserved gene regulatory networks.</title>
        <authorList>
            <person name="Dillman A.R."/>
            <person name="Macchietto M."/>
            <person name="Porter C.F."/>
            <person name="Rogers A."/>
            <person name="Williams B."/>
            <person name="Antoshechkin I."/>
            <person name="Lee M.M."/>
            <person name="Goodwin Z."/>
            <person name="Lu X."/>
            <person name="Lewis E.E."/>
            <person name="Goodrich-Blair H."/>
            <person name="Stock S.P."/>
            <person name="Adams B.J."/>
            <person name="Sternberg P.W."/>
            <person name="Mortazavi A."/>
        </authorList>
    </citation>
    <scope>NUCLEOTIDE SEQUENCE [LARGE SCALE GENOMIC DNA]</scope>
    <source>
        <strain evidence="16 17">ALL</strain>
    </source>
</reference>
<dbReference type="CDD" id="cd04280">
    <property type="entry name" value="ZnMc_astacin_like"/>
    <property type="match status" value="1"/>
</dbReference>
<evidence type="ECO:0000256" key="3">
    <source>
        <dbReference type="ARBA" id="ARBA00022723"/>
    </source>
</evidence>
<dbReference type="PROSITE" id="PS51670">
    <property type="entry name" value="SHKT"/>
    <property type="match status" value="2"/>
</dbReference>
<evidence type="ECO:0000256" key="11">
    <source>
        <dbReference type="PROSITE-ProRule" id="PRU01005"/>
    </source>
</evidence>
<evidence type="ECO:0000256" key="6">
    <source>
        <dbReference type="ARBA" id="ARBA00022833"/>
    </source>
</evidence>
<evidence type="ECO:0000256" key="5">
    <source>
        <dbReference type="ARBA" id="ARBA00022801"/>
    </source>
</evidence>
<dbReference type="Pfam" id="PF01549">
    <property type="entry name" value="ShK"/>
    <property type="match status" value="2"/>
</dbReference>
<keyword evidence="3 12" id="KW-0479">Metal-binding</keyword>
<feature type="domain" description="ShKT" evidence="14">
    <location>
        <begin position="379"/>
        <end position="415"/>
    </location>
</feature>
<dbReference type="Proteomes" id="UP000298663">
    <property type="component" value="Unassembled WGS sequence"/>
</dbReference>
<dbReference type="EC" id="3.4.24.-" evidence="13"/>
<feature type="signal peptide" evidence="13">
    <location>
        <begin position="1"/>
        <end position="20"/>
    </location>
</feature>
<evidence type="ECO:0000313" key="16">
    <source>
        <dbReference type="EMBL" id="TKR63569.1"/>
    </source>
</evidence>
<keyword evidence="6 12" id="KW-0862">Zinc</keyword>
<dbReference type="GO" id="GO:0008270">
    <property type="term" value="F:zinc ion binding"/>
    <property type="evidence" value="ECO:0007669"/>
    <property type="project" value="UniProtKB-UniRule"/>
</dbReference>
<dbReference type="Gene3D" id="3.40.390.10">
    <property type="entry name" value="Collagenase (Catalytic Domain)"/>
    <property type="match status" value="1"/>
</dbReference>
<dbReference type="PANTHER" id="PTHR10127">
    <property type="entry name" value="DISCOIDIN, CUB, EGF, LAMININ , AND ZINC METALLOPROTEASE DOMAIN CONTAINING"/>
    <property type="match status" value="1"/>
</dbReference>
<dbReference type="SMART" id="SM00235">
    <property type="entry name" value="ZnMc"/>
    <property type="match status" value="1"/>
</dbReference>
<evidence type="ECO:0000256" key="12">
    <source>
        <dbReference type="PROSITE-ProRule" id="PRU01211"/>
    </source>
</evidence>
<comment type="caution">
    <text evidence="11">Lacks conserved residue(s) required for the propagation of feature annotation.</text>
</comment>
<dbReference type="AlphaFoldDB" id="A0A4U5M467"/>
<keyword evidence="4 13" id="KW-0732">Signal</keyword>
<dbReference type="GO" id="GO:0004222">
    <property type="term" value="F:metalloendopeptidase activity"/>
    <property type="evidence" value="ECO:0007669"/>
    <property type="project" value="UniProtKB-UniRule"/>
</dbReference>
<dbReference type="SMART" id="SM00254">
    <property type="entry name" value="ShKT"/>
    <property type="match status" value="2"/>
</dbReference>
<evidence type="ECO:0000259" key="14">
    <source>
        <dbReference type="PROSITE" id="PS51670"/>
    </source>
</evidence>
<comment type="function">
    <text evidence="1">Metalloprotease.</text>
</comment>
<keyword evidence="8" id="KW-0865">Zymogen</keyword>
<sequence length="459" mass="50658">MGVLRGLVLCLLLTVLGLEAAPTLTTKDIVDKAVPPSETVLEPKDFENMPDKEVDLRTLGIRVPEDPTMGNRTEGDIAIEMAKKLGGVEGVARDAIRQTYRKWPNGEIPYTISNQYGQYARSIIAKAMQEYHTKTCLKFVARDPLKHPDYVYIHPDDGCYSLVGRTGGKQPLSLDNGCIQTGTIVHELMHSVGFFHEQSRTDRDQYIQIIWGNVMKGADDQFEKYGPVVIQDLGEPYDYSSIMHYGPYAFSDNGKKTIIALKPGADRMGQRVAFSELDLRKINKLYECQTGGNSGIDANGINDGLSGISGPVTPLKPQGPPQICEDNNWRCRFWAIPVLGYCENYEEIRQVVCPKSCGYCRQGPQTTSFGFGVDVPSACQDGHPSCSIWRQLGHCESRFQAASMQSLCPSSCGLCPNLPPSKRTLICADTAGFFTCKKASLFGNCDRHSDDCARTCGYC</sequence>
<gene>
    <name evidence="16" type="ORF">L596_027382</name>
</gene>
<feature type="binding site" evidence="12">
    <location>
        <position position="196"/>
    </location>
    <ligand>
        <name>Zn(2+)</name>
        <dbReference type="ChEBI" id="CHEBI:29105"/>
        <note>catalytic</note>
    </ligand>
</feature>
<protein>
    <recommendedName>
        <fullName evidence="13">Metalloendopeptidase</fullName>
        <ecNumber evidence="13">3.4.24.-</ecNumber>
    </recommendedName>
</protein>
<dbReference type="SUPFAM" id="SSF55486">
    <property type="entry name" value="Metalloproteases ('zincins'), catalytic domain"/>
    <property type="match status" value="1"/>
</dbReference>
<dbReference type="OrthoDB" id="291007at2759"/>
<feature type="active site" evidence="12">
    <location>
        <position position="187"/>
    </location>
</feature>